<gene>
    <name evidence="3" type="ORF">ACFQ14_02490</name>
</gene>
<name>A0ABW3FEL1_9HYPH</name>
<organism evidence="3 4">
    <name type="scientific">Pseudahrensia aquimaris</name>
    <dbReference type="NCBI Taxonomy" id="744461"/>
    <lineage>
        <taxon>Bacteria</taxon>
        <taxon>Pseudomonadati</taxon>
        <taxon>Pseudomonadota</taxon>
        <taxon>Alphaproteobacteria</taxon>
        <taxon>Hyphomicrobiales</taxon>
        <taxon>Ahrensiaceae</taxon>
        <taxon>Pseudahrensia</taxon>
    </lineage>
</organism>
<evidence type="ECO:0000313" key="4">
    <source>
        <dbReference type="Proteomes" id="UP001597101"/>
    </source>
</evidence>
<feature type="signal peptide" evidence="2">
    <location>
        <begin position="1"/>
        <end position="19"/>
    </location>
</feature>
<keyword evidence="4" id="KW-1185">Reference proteome</keyword>
<feature type="region of interest" description="Disordered" evidence="1">
    <location>
        <begin position="173"/>
        <end position="215"/>
    </location>
</feature>
<protein>
    <recommendedName>
        <fullName evidence="5">Lipoprotein</fullName>
    </recommendedName>
</protein>
<evidence type="ECO:0000256" key="2">
    <source>
        <dbReference type="SAM" id="SignalP"/>
    </source>
</evidence>
<evidence type="ECO:0000256" key="1">
    <source>
        <dbReference type="SAM" id="MobiDB-lite"/>
    </source>
</evidence>
<accession>A0ABW3FEL1</accession>
<feature type="chain" id="PRO_5045732681" description="Lipoprotein" evidence="2">
    <location>
        <begin position="20"/>
        <end position="215"/>
    </location>
</feature>
<reference evidence="4" key="1">
    <citation type="journal article" date="2019" name="Int. J. Syst. Evol. Microbiol.">
        <title>The Global Catalogue of Microorganisms (GCM) 10K type strain sequencing project: providing services to taxonomists for standard genome sequencing and annotation.</title>
        <authorList>
            <consortium name="The Broad Institute Genomics Platform"/>
            <consortium name="The Broad Institute Genome Sequencing Center for Infectious Disease"/>
            <person name="Wu L."/>
            <person name="Ma J."/>
        </authorList>
    </citation>
    <scope>NUCLEOTIDE SEQUENCE [LARGE SCALE GENOMIC DNA]</scope>
    <source>
        <strain evidence="4">CCUG 60023</strain>
    </source>
</reference>
<sequence>MNIHLAAAFAATLTLSACANAVKPSELPQMRIVDVQVEVNPGVQAASDISTKVRQSSLAAAQAYNAYMPADAPLKTMQINIDKVHYKNPLASLLIGDANSIAGVVAGGVTPATRVGYLDAGSGAINGIAGAVIAAASDKAKADTRLAKGLANSAVAKVYGQNSVPMFVSRHMEGRPTKFTPQRQTVAAQAPTGNSYARPKRQPASSPTAPTAPVN</sequence>
<evidence type="ECO:0008006" key="5">
    <source>
        <dbReference type="Google" id="ProtNLM"/>
    </source>
</evidence>
<keyword evidence="2" id="KW-0732">Signal</keyword>
<proteinExistence type="predicted"/>
<feature type="compositionally biased region" description="Low complexity" evidence="1">
    <location>
        <begin position="203"/>
        <end position="215"/>
    </location>
</feature>
<dbReference type="Proteomes" id="UP001597101">
    <property type="component" value="Unassembled WGS sequence"/>
</dbReference>
<feature type="compositionally biased region" description="Polar residues" evidence="1">
    <location>
        <begin position="179"/>
        <end position="195"/>
    </location>
</feature>
<dbReference type="RefSeq" id="WP_377211116.1">
    <property type="nucleotide sequence ID" value="NZ_JBHTJV010000002.1"/>
</dbReference>
<evidence type="ECO:0000313" key="3">
    <source>
        <dbReference type="EMBL" id="MFD0915266.1"/>
    </source>
</evidence>
<comment type="caution">
    <text evidence="3">The sequence shown here is derived from an EMBL/GenBank/DDBJ whole genome shotgun (WGS) entry which is preliminary data.</text>
</comment>
<dbReference type="EMBL" id="JBHTJV010000002">
    <property type="protein sequence ID" value="MFD0915266.1"/>
    <property type="molecule type" value="Genomic_DNA"/>
</dbReference>